<feature type="region of interest" description="Disordered" evidence="6">
    <location>
        <begin position="191"/>
        <end position="240"/>
    </location>
</feature>
<feature type="domain" description="Peptidase S8/S53" evidence="7">
    <location>
        <begin position="173"/>
        <end position="430"/>
    </location>
</feature>
<dbReference type="PRINTS" id="PR00723">
    <property type="entry name" value="SUBTILISIN"/>
</dbReference>
<protein>
    <submittedName>
        <fullName evidence="8">Peptidase S8 and S53 subtilisin kexin sedolisin</fullName>
    </submittedName>
</protein>
<dbReference type="Proteomes" id="UP000007013">
    <property type="component" value="Chromosome"/>
</dbReference>
<comment type="similarity">
    <text evidence="1 5">Belongs to the peptidase S8 family.</text>
</comment>
<evidence type="ECO:0000313" key="8">
    <source>
        <dbReference type="EMBL" id="ACB75325.1"/>
    </source>
</evidence>
<dbReference type="InterPro" id="IPR015500">
    <property type="entry name" value="Peptidase_S8_subtilisin-rel"/>
</dbReference>
<dbReference type="Pfam" id="PF00082">
    <property type="entry name" value="Peptidase_S8"/>
    <property type="match status" value="1"/>
</dbReference>
<dbReference type="PROSITE" id="PS00138">
    <property type="entry name" value="SUBTILASE_SER"/>
    <property type="match status" value="1"/>
</dbReference>
<keyword evidence="2 5" id="KW-0645">Protease</keyword>
<dbReference type="AlphaFoldDB" id="B1ZMP7"/>
<dbReference type="OrthoDB" id="174871at2"/>
<keyword evidence="4 5" id="KW-0720">Serine protease</keyword>
<dbReference type="InterPro" id="IPR013783">
    <property type="entry name" value="Ig-like_fold"/>
</dbReference>
<sequence length="805" mass="84752">MLDWRITAGDSPGVIRREWLLRTGDPNRGIRVEEEVRLGTTADHRETVLRRDAFVADEILVRAQPTATAAEFSAALVRAGARSWRPITGSGYWLARWPAADLDTQSRALAALARESNLILAAEPNGLGTTCDTPTDERFSEQYSLNNTGQTGGTPGADIRMLRAWDIRRTCPDVVVAVLDVGVDFSSPDLAPNRYRNRREIPDNGADDDQNGYVDDWSGWDTANNDNDPEPSGDHGTGAASVLAARGNNDYGIAGITWEVQLLPVKVRNALGEATTASLIAGIEFARISGARIMSMSLAGYPYSQATLAAIERARDADILLVIAASNAGTDNDVFPYYPASYPSDNILAVANTDHNDQLNLALSCYGRTSVDLGAPGTRIRGLSLNGGYRYGNGTSSAVPHVAGVAALLRQMRPEATVADLRDWILSTIDPLPSLAGRCVSGGRLNAYAALRVAQNLPVISQSPQARTGAPCQSAEFTIGASSELPFTYQWRRNGTALAGATSDTLTLPSIQPADTGIVDVVLANSTGAKSSAAVALGLVTTGKALGLGDEVLRDIFVPSNGHTYDQVLLTGAAVAITADHALGQITRLSFLDLDDDIVQVELSGPGTLSLVLDDPTGPASPRHYEQTVAYMKGHAGIVIAGATEATHVSVFSVGRITAVNQSLFRAGVSYDGIADLAFIAITSTDGRFGGLRAANATFFAHRGLTGIHAPDVQFNGPVYVGDISAFDAAAPVLMLGGATGDTRITGGDLEQPNAQPVQVSGLTQLRFTAGTDSHGNTLSAQSNRATLQQDGIDVTARIVVNPSP</sequence>
<dbReference type="Gene3D" id="2.60.40.10">
    <property type="entry name" value="Immunoglobulins"/>
    <property type="match status" value="1"/>
</dbReference>
<dbReference type="InterPro" id="IPR034204">
    <property type="entry name" value="PfSUB1-like_cat_dom"/>
</dbReference>
<dbReference type="EMBL" id="CP001032">
    <property type="protein sequence ID" value="ACB75325.1"/>
    <property type="molecule type" value="Genomic_DNA"/>
</dbReference>
<dbReference type="KEGG" id="ote:Oter_2042"/>
<dbReference type="SUPFAM" id="SSF52743">
    <property type="entry name" value="Subtilisin-like"/>
    <property type="match status" value="1"/>
</dbReference>
<dbReference type="PANTHER" id="PTHR43399:SF4">
    <property type="entry name" value="CELL WALL-ASSOCIATED PROTEASE"/>
    <property type="match status" value="1"/>
</dbReference>
<keyword evidence="3 5" id="KW-0378">Hydrolase</keyword>
<evidence type="ECO:0000259" key="7">
    <source>
        <dbReference type="Pfam" id="PF00082"/>
    </source>
</evidence>
<dbReference type="InterPro" id="IPR023828">
    <property type="entry name" value="Peptidase_S8_Ser-AS"/>
</dbReference>
<feature type="active site" description="Charge relay system" evidence="5">
    <location>
        <position position="235"/>
    </location>
</feature>
<dbReference type="GO" id="GO:0006508">
    <property type="term" value="P:proteolysis"/>
    <property type="evidence" value="ECO:0007669"/>
    <property type="project" value="UniProtKB-KW"/>
</dbReference>
<proteinExistence type="inferred from homology"/>
<evidence type="ECO:0000256" key="3">
    <source>
        <dbReference type="ARBA" id="ARBA00022801"/>
    </source>
</evidence>
<dbReference type="RefSeq" id="WP_012374862.1">
    <property type="nucleotide sequence ID" value="NC_010571.1"/>
</dbReference>
<evidence type="ECO:0000256" key="6">
    <source>
        <dbReference type="SAM" id="MobiDB-lite"/>
    </source>
</evidence>
<dbReference type="InterPro" id="IPR036852">
    <property type="entry name" value="Peptidase_S8/S53_dom_sf"/>
</dbReference>
<dbReference type="SUPFAM" id="SSF48726">
    <property type="entry name" value="Immunoglobulin"/>
    <property type="match status" value="1"/>
</dbReference>
<dbReference type="InterPro" id="IPR051048">
    <property type="entry name" value="Peptidase_S8/S53_subtilisin"/>
</dbReference>
<feature type="active site" description="Charge relay system" evidence="5">
    <location>
        <position position="180"/>
    </location>
</feature>
<dbReference type="HOGENOM" id="CLU_349792_0_0_0"/>
<dbReference type="InterPro" id="IPR036179">
    <property type="entry name" value="Ig-like_dom_sf"/>
</dbReference>
<accession>B1ZMP7</accession>
<reference evidence="8 9" key="1">
    <citation type="journal article" date="2011" name="J. Bacteriol.">
        <title>Genome sequence of the verrucomicrobium Opitutus terrae PB90-1, an abundant inhabitant of rice paddy soil ecosystems.</title>
        <authorList>
            <person name="van Passel M.W."/>
            <person name="Kant R."/>
            <person name="Palva A."/>
            <person name="Copeland A."/>
            <person name="Lucas S."/>
            <person name="Lapidus A."/>
            <person name="Glavina del Rio T."/>
            <person name="Pitluck S."/>
            <person name="Goltsman E."/>
            <person name="Clum A."/>
            <person name="Sun H."/>
            <person name="Schmutz J."/>
            <person name="Larimer F.W."/>
            <person name="Land M.L."/>
            <person name="Hauser L."/>
            <person name="Kyrpides N."/>
            <person name="Mikhailova N."/>
            <person name="Richardson P.P."/>
            <person name="Janssen P.H."/>
            <person name="de Vos W.M."/>
            <person name="Smidt H."/>
        </authorList>
    </citation>
    <scope>NUCLEOTIDE SEQUENCE [LARGE SCALE GENOMIC DNA]</scope>
    <source>
        <strain evidence="9">DSM 11246 / JCM 15787 / PB90-1</strain>
    </source>
</reference>
<feature type="active site" description="Charge relay system" evidence="5">
    <location>
        <position position="396"/>
    </location>
</feature>
<evidence type="ECO:0000256" key="2">
    <source>
        <dbReference type="ARBA" id="ARBA00022670"/>
    </source>
</evidence>
<evidence type="ECO:0000256" key="1">
    <source>
        <dbReference type="ARBA" id="ARBA00011073"/>
    </source>
</evidence>
<dbReference type="PANTHER" id="PTHR43399">
    <property type="entry name" value="SUBTILISIN-RELATED"/>
    <property type="match status" value="1"/>
</dbReference>
<dbReference type="eggNOG" id="COG1404">
    <property type="taxonomic scope" value="Bacteria"/>
</dbReference>
<dbReference type="GO" id="GO:0004252">
    <property type="term" value="F:serine-type endopeptidase activity"/>
    <property type="evidence" value="ECO:0007669"/>
    <property type="project" value="UniProtKB-UniRule"/>
</dbReference>
<evidence type="ECO:0000256" key="4">
    <source>
        <dbReference type="ARBA" id="ARBA00022825"/>
    </source>
</evidence>
<dbReference type="CDD" id="cd07473">
    <property type="entry name" value="Peptidases_S8_Subtilisin_like"/>
    <property type="match status" value="1"/>
</dbReference>
<evidence type="ECO:0000256" key="5">
    <source>
        <dbReference type="PROSITE-ProRule" id="PRU01240"/>
    </source>
</evidence>
<name>B1ZMP7_OPITP</name>
<dbReference type="STRING" id="452637.Oter_2042"/>
<dbReference type="Gene3D" id="3.40.50.200">
    <property type="entry name" value="Peptidase S8/S53 domain"/>
    <property type="match status" value="1"/>
</dbReference>
<dbReference type="InterPro" id="IPR000209">
    <property type="entry name" value="Peptidase_S8/S53_dom"/>
</dbReference>
<gene>
    <name evidence="8" type="ordered locus">Oter_2042</name>
</gene>
<evidence type="ECO:0000313" key="9">
    <source>
        <dbReference type="Proteomes" id="UP000007013"/>
    </source>
</evidence>
<organism evidence="8 9">
    <name type="scientific">Opitutus terrae (strain DSM 11246 / JCM 15787 / PB90-1)</name>
    <dbReference type="NCBI Taxonomy" id="452637"/>
    <lineage>
        <taxon>Bacteria</taxon>
        <taxon>Pseudomonadati</taxon>
        <taxon>Verrucomicrobiota</taxon>
        <taxon>Opitutia</taxon>
        <taxon>Opitutales</taxon>
        <taxon>Opitutaceae</taxon>
        <taxon>Opitutus</taxon>
    </lineage>
</organism>
<dbReference type="PROSITE" id="PS51892">
    <property type="entry name" value="SUBTILASE"/>
    <property type="match status" value="1"/>
</dbReference>
<keyword evidence="9" id="KW-1185">Reference proteome</keyword>